<feature type="signal peptide" evidence="8">
    <location>
        <begin position="1"/>
        <end position="20"/>
    </location>
</feature>
<dbReference type="EMBL" id="ABDC03028018">
    <property type="status" value="NOT_ANNOTATED_CDS"/>
    <property type="molecule type" value="Genomic_DNA"/>
</dbReference>
<dbReference type="Ensembl" id="ENSMICT00000068931.1">
    <property type="protein sequence ID" value="ENSMICP00000040743.1"/>
    <property type="gene ID" value="ENSMICG00000043267.1"/>
</dbReference>
<sequence>METLGTVLVLGVLLLSPVEAQQVTERRLKPWLVGLAAVVGFLFIVYLLMLANRVWCSKARAEDEETAFRMESNPYEQVDLSTEDKQEKKKKKKAEKEGESNSGLELDEAEEGRDPEKTKNTAM</sequence>
<dbReference type="InterPro" id="IPR031627">
    <property type="entry name" value="PDZK1IP1/SMIM24"/>
</dbReference>
<evidence type="ECO:0000256" key="5">
    <source>
        <dbReference type="ARBA" id="ARBA00049650"/>
    </source>
</evidence>
<reference evidence="9" key="3">
    <citation type="submission" date="2025-09" db="UniProtKB">
        <authorList>
            <consortium name="Ensembl"/>
        </authorList>
    </citation>
    <scope>IDENTIFICATION</scope>
</reference>
<feature type="compositionally biased region" description="Basic and acidic residues" evidence="6">
    <location>
        <begin position="112"/>
        <end position="123"/>
    </location>
</feature>
<reference evidence="9" key="1">
    <citation type="submission" date="2016-12" db="EMBL/GenBank/DDBJ databases">
        <title>Mouse lemur reference genome and diversity panel.</title>
        <authorList>
            <person name="Harris R."/>
            <person name="Larsen P."/>
            <person name="Liu Y."/>
            <person name="Hughes D.S."/>
            <person name="Murali S."/>
            <person name="Raveendran M."/>
            <person name="Korchina V."/>
            <person name="Wang M."/>
            <person name="Jhangiani S."/>
            <person name="Bandaranaike D."/>
            <person name="Bellair M."/>
            <person name="Blankenburg K."/>
            <person name="Chao H."/>
            <person name="Dahdouli M."/>
            <person name="Dinh H."/>
            <person name="Doddapaneni H."/>
            <person name="English A."/>
            <person name="Firestine M."/>
            <person name="Gnanaolivu R."/>
            <person name="Gross S."/>
            <person name="Hernandez B."/>
            <person name="Javaid M."/>
            <person name="Jayaseelan J."/>
            <person name="Jones J."/>
            <person name="Khan Z."/>
            <person name="Kovar C."/>
            <person name="Kurapati P."/>
            <person name="Le B."/>
            <person name="Lee S."/>
            <person name="Li M."/>
            <person name="Mathew T."/>
            <person name="Narasimhan A."/>
            <person name="Ngo D."/>
            <person name="Nguyen L."/>
            <person name="Okwuonu G."/>
            <person name="Ongeri F."/>
            <person name="Osuji N."/>
            <person name="Pu L.-L."/>
            <person name="Puazo M."/>
            <person name="Quiroz J."/>
            <person name="Raj R."/>
            <person name="Rajbhandari K."/>
            <person name="Reid J.G."/>
            <person name="Santibanez J."/>
            <person name="Sexton D."/>
            <person name="Skinner E."/>
            <person name="Vee V."/>
            <person name="Weissenberger G."/>
            <person name="Wu Y."/>
            <person name="Xin Y."/>
            <person name="Han Y."/>
            <person name="Campbell C."/>
            <person name="Brown A."/>
            <person name="Sullivan B."/>
            <person name="Shelton J."/>
            <person name="Brown S."/>
            <person name="Dudchenko O."/>
            <person name="Machol I."/>
            <person name="Durand N."/>
            <person name="Shamim M."/>
            <person name="Lieberman A."/>
            <person name="Muzny D.M."/>
            <person name="Richards S."/>
            <person name="Yoder A."/>
            <person name="Worley K.C."/>
            <person name="Rogers J."/>
            <person name="Gibbs R.A."/>
        </authorList>
    </citation>
    <scope>NUCLEOTIDE SEQUENCE [LARGE SCALE GENOMIC DNA]</scope>
</reference>
<evidence type="ECO:0000256" key="3">
    <source>
        <dbReference type="ARBA" id="ARBA00022989"/>
    </source>
</evidence>
<dbReference type="KEGG" id="mmur:105873958"/>
<evidence type="ECO:0000256" key="2">
    <source>
        <dbReference type="ARBA" id="ARBA00022692"/>
    </source>
</evidence>
<evidence type="ECO:0000256" key="4">
    <source>
        <dbReference type="ARBA" id="ARBA00023136"/>
    </source>
</evidence>
<feature type="transmembrane region" description="Helical" evidence="7">
    <location>
        <begin position="30"/>
        <end position="51"/>
    </location>
</feature>
<keyword evidence="10" id="KW-1185">Reference proteome</keyword>
<gene>
    <name evidence="9" type="primary">SMIM24</name>
</gene>
<dbReference type="Pfam" id="PF15807">
    <property type="entry name" value="MAP17"/>
    <property type="match status" value="1"/>
</dbReference>
<dbReference type="GO" id="GO:0016020">
    <property type="term" value="C:membrane"/>
    <property type="evidence" value="ECO:0007669"/>
    <property type="project" value="UniProtKB-SubCell"/>
</dbReference>
<evidence type="ECO:0000256" key="7">
    <source>
        <dbReference type="SAM" id="Phobius"/>
    </source>
</evidence>
<dbReference type="CTD" id="284422"/>
<accession>A0A8B7GNT2</accession>
<dbReference type="PANTHER" id="PTHR15296:SF2">
    <property type="entry name" value="SMALL INTEGRAL MEMBRANE PROTEIN 24"/>
    <property type="match status" value="1"/>
</dbReference>
<evidence type="ECO:0000256" key="8">
    <source>
        <dbReference type="SAM" id="SignalP"/>
    </source>
</evidence>
<keyword evidence="4 7" id="KW-0472">Membrane</keyword>
<dbReference type="Proteomes" id="UP000694394">
    <property type="component" value="Chromosome 24"/>
</dbReference>
<feature type="region of interest" description="Disordered" evidence="6">
    <location>
        <begin position="64"/>
        <end position="123"/>
    </location>
</feature>
<evidence type="ECO:0000313" key="9">
    <source>
        <dbReference type="Ensembl" id="ENSMICP00000040743.1"/>
    </source>
</evidence>
<keyword evidence="3 7" id="KW-1133">Transmembrane helix</keyword>
<comment type="similarity">
    <text evidence="5">Belongs to the PDZK1-interacting protein 1/SMIM24 family.</text>
</comment>
<evidence type="ECO:0000313" key="10">
    <source>
        <dbReference type="Proteomes" id="UP000694394"/>
    </source>
</evidence>
<dbReference type="OrthoDB" id="8893098at2759"/>
<keyword evidence="8" id="KW-0732">Signal</keyword>
<dbReference type="PANTHER" id="PTHR15296">
    <property type="entry name" value="MEMBRANE-ASSOCIATED PROTEIN MAP17"/>
    <property type="match status" value="1"/>
</dbReference>
<dbReference type="AlphaFoldDB" id="A0A8B7GNT2"/>
<feature type="chain" id="PRO_5044133923" evidence="8">
    <location>
        <begin position="21"/>
        <end position="123"/>
    </location>
</feature>
<dbReference type="GeneID" id="105873958"/>
<organism evidence="9 10">
    <name type="scientific">Microcebus murinus</name>
    <name type="common">Gray mouse lemur</name>
    <name type="synonym">Lemur murinus</name>
    <dbReference type="NCBI Taxonomy" id="30608"/>
    <lineage>
        <taxon>Eukaryota</taxon>
        <taxon>Metazoa</taxon>
        <taxon>Chordata</taxon>
        <taxon>Craniata</taxon>
        <taxon>Vertebrata</taxon>
        <taxon>Euteleostomi</taxon>
        <taxon>Mammalia</taxon>
        <taxon>Eutheria</taxon>
        <taxon>Euarchontoglires</taxon>
        <taxon>Primates</taxon>
        <taxon>Strepsirrhini</taxon>
        <taxon>Lemuriformes</taxon>
        <taxon>Cheirogaleidae</taxon>
        <taxon>Microcebus</taxon>
    </lineage>
</organism>
<protein>
    <submittedName>
        <fullName evidence="9">Small integral membrane protein 24</fullName>
    </submittedName>
</protein>
<keyword evidence="2 7" id="KW-0812">Transmembrane</keyword>
<reference evidence="9" key="2">
    <citation type="submission" date="2025-08" db="UniProtKB">
        <authorList>
            <consortium name="Ensembl"/>
        </authorList>
    </citation>
    <scope>IDENTIFICATION</scope>
</reference>
<comment type="subcellular location">
    <subcellularLocation>
        <location evidence="1">Membrane</location>
        <topology evidence="1">Single-pass membrane protein</topology>
    </subcellularLocation>
</comment>
<dbReference type="RefSeq" id="XP_012624778.1">
    <property type="nucleotide sequence ID" value="XM_012769324.3"/>
</dbReference>
<evidence type="ECO:0000256" key="1">
    <source>
        <dbReference type="ARBA" id="ARBA00004167"/>
    </source>
</evidence>
<proteinExistence type="inferred from homology"/>
<name>A0A8B7GNT2_MICMU</name>
<dbReference type="GeneTree" id="ENSGT00940000154660"/>
<evidence type="ECO:0000256" key="6">
    <source>
        <dbReference type="SAM" id="MobiDB-lite"/>
    </source>
</evidence>